<evidence type="ECO:0000256" key="10">
    <source>
        <dbReference type="SAM" id="Phobius"/>
    </source>
</evidence>
<keyword evidence="10" id="KW-1133">Transmembrane helix</keyword>
<dbReference type="InterPro" id="IPR036890">
    <property type="entry name" value="HATPase_C_sf"/>
</dbReference>
<evidence type="ECO:0000256" key="7">
    <source>
        <dbReference type="ARBA" id="ARBA00022840"/>
    </source>
</evidence>
<evidence type="ECO:0000256" key="2">
    <source>
        <dbReference type="ARBA" id="ARBA00012438"/>
    </source>
</evidence>
<dbReference type="Proteomes" id="UP000294927">
    <property type="component" value="Unassembled WGS sequence"/>
</dbReference>
<keyword evidence="8" id="KW-0902">Two-component regulatory system</keyword>
<feature type="transmembrane region" description="Helical" evidence="10">
    <location>
        <begin position="203"/>
        <end position="226"/>
    </location>
</feature>
<accession>A0A4R7W6A8</accession>
<evidence type="ECO:0000259" key="11">
    <source>
        <dbReference type="Pfam" id="PF02518"/>
    </source>
</evidence>
<keyword evidence="10" id="KW-0812">Transmembrane</keyword>
<keyword evidence="6 13" id="KW-0418">Kinase</keyword>
<dbReference type="AlphaFoldDB" id="A0A4R7W6A8"/>
<evidence type="ECO:0000259" key="12">
    <source>
        <dbReference type="Pfam" id="PF07730"/>
    </source>
</evidence>
<dbReference type="Pfam" id="PF02518">
    <property type="entry name" value="HATPase_c"/>
    <property type="match status" value="1"/>
</dbReference>
<name>A0A4R7W6A8_9PSEU</name>
<keyword evidence="9" id="KW-0175">Coiled coil</keyword>
<evidence type="ECO:0000256" key="6">
    <source>
        <dbReference type="ARBA" id="ARBA00022777"/>
    </source>
</evidence>
<dbReference type="Pfam" id="PF07730">
    <property type="entry name" value="HisKA_3"/>
    <property type="match status" value="1"/>
</dbReference>
<keyword evidence="5" id="KW-0547">Nucleotide-binding</keyword>
<dbReference type="GO" id="GO:0016020">
    <property type="term" value="C:membrane"/>
    <property type="evidence" value="ECO:0007669"/>
    <property type="project" value="InterPro"/>
</dbReference>
<feature type="transmembrane region" description="Helical" evidence="10">
    <location>
        <begin position="60"/>
        <end position="79"/>
    </location>
</feature>
<evidence type="ECO:0000256" key="9">
    <source>
        <dbReference type="SAM" id="Coils"/>
    </source>
</evidence>
<comment type="catalytic activity">
    <reaction evidence="1">
        <text>ATP + protein L-histidine = ADP + protein N-phospho-L-histidine.</text>
        <dbReference type="EC" id="2.7.13.3"/>
    </reaction>
</comment>
<keyword evidence="7" id="KW-0067">ATP-binding</keyword>
<feature type="domain" description="Signal transduction histidine kinase subgroup 3 dimerisation and phosphoacceptor" evidence="12">
    <location>
        <begin position="379"/>
        <end position="445"/>
    </location>
</feature>
<reference evidence="13 14" key="1">
    <citation type="submission" date="2019-03" db="EMBL/GenBank/DDBJ databases">
        <title>Genomic Encyclopedia of Archaeal and Bacterial Type Strains, Phase II (KMG-II): from individual species to whole genera.</title>
        <authorList>
            <person name="Goeker M."/>
        </authorList>
    </citation>
    <scope>NUCLEOTIDE SEQUENCE [LARGE SCALE GENOMIC DNA]</scope>
    <source>
        <strain evidence="13 14">DSM 45499</strain>
    </source>
</reference>
<feature type="coiled-coil region" evidence="9">
    <location>
        <begin position="412"/>
        <end position="439"/>
    </location>
</feature>
<feature type="transmembrane region" description="Helical" evidence="10">
    <location>
        <begin position="85"/>
        <end position="111"/>
    </location>
</feature>
<dbReference type="InterPro" id="IPR011712">
    <property type="entry name" value="Sig_transdc_His_kin_sub3_dim/P"/>
</dbReference>
<dbReference type="RefSeq" id="WP_133900923.1">
    <property type="nucleotide sequence ID" value="NZ_SOCP01000001.1"/>
</dbReference>
<dbReference type="GO" id="GO:0005524">
    <property type="term" value="F:ATP binding"/>
    <property type="evidence" value="ECO:0007669"/>
    <property type="project" value="UniProtKB-KW"/>
</dbReference>
<evidence type="ECO:0000256" key="8">
    <source>
        <dbReference type="ARBA" id="ARBA00023012"/>
    </source>
</evidence>
<feature type="domain" description="Histidine kinase/HSP90-like ATPase" evidence="11">
    <location>
        <begin position="480"/>
        <end position="563"/>
    </location>
</feature>
<feature type="transmembrane region" description="Helical" evidence="10">
    <location>
        <begin position="173"/>
        <end position="191"/>
    </location>
</feature>
<dbReference type="PANTHER" id="PTHR24421">
    <property type="entry name" value="NITRATE/NITRITE SENSOR PROTEIN NARX-RELATED"/>
    <property type="match status" value="1"/>
</dbReference>
<evidence type="ECO:0000256" key="4">
    <source>
        <dbReference type="ARBA" id="ARBA00022679"/>
    </source>
</evidence>
<proteinExistence type="predicted"/>
<feature type="transmembrane region" description="Helical" evidence="10">
    <location>
        <begin position="238"/>
        <end position="256"/>
    </location>
</feature>
<dbReference type="EC" id="2.7.13.3" evidence="2"/>
<evidence type="ECO:0000256" key="1">
    <source>
        <dbReference type="ARBA" id="ARBA00000085"/>
    </source>
</evidence>
<dbReference type="EMBL" id="SOCP01000001">
    <property type="protein sequence ID" value="TDV57688.1"/>
    <property type="molecule type" value="Genomic_DNA"/>
</dbReference>
<dbReference type="SUPFAM" id="SSF55874">
    <property type="entry name" value="ATPase domain of HSP90 chaperone/DNA topoisomerase II/histidine kinase"/>
    <property type="match status" value="1"/>
</dbReference>
<dbReference type="CDD" id="cd16917">
    <property type="entry name" value="HATPase_UhpB-NarQ-NarX-like"/>
    <property type="match status" value="1"/>
</dbReference>
<evidence type="ECO:0000256" key="3">
    <source>
        <dbReference type="ARBA" id="ARBA00022553"/>
    </source>
</evidence>
<keyword evidence="4" id="KW-0808">Transferase</keyword>
<dbReference type="InterPro" id="IPR003594">
    <property type="entry name" value="HATPase_dom"/>
</dbReference>
<dbReference type="OrthoDB" id="5241729at2"/>
<evidence type="ECO:0000313" key="13">
    <source>
        <dbReference type="EMBL" id="TDV57688.1"/>
    </source>
</evidence>
<gene>
    <name evidence="13" type="ORF">CLV71_101561</name>
</gene>
<evidence type="ECO:0000256" key="5">
    <source>
        <dbReference type="ARBA" id="ARBA00022741"/>
    </source>
</evidence>
<dbReference type="Gene3D" id="3.30.565.10">
    <property type="entry name" value="Histidine kinase-like ATPase, C-terminal domain"/>
    <property type="match status" value="1"/>
</dbReference>
<comment type="caution">
    <text evidence="13">The sequence shown here is derived from an EMBL/GenBank/DDBJ whole genome shotgun (WGS) entry which is preliminary data.</text>
</comment>
<keyword evidence="10" id="KW-0472">Membrane</keyword>
<sequence length="565" mass="59539">MLSPARAIPVIGVALAALDAWLATHYGTYGFLFDLKEISQILAWLVAGLLAARLGAPMGVLMMALGLLLACTAPAAFALDTDSYPLRVVVAAAFALTAFQLPLGAHVFLAYPSGAVRDRPGRALMVGGYVFGAVTFTLQVVFGPQRHAGRCRDVCEPLPLVDAQDLATATTRLSGFGSVVLAFVGVVVIARRMATSTRRQRRVLAFPAVAMVATAGLFAAVGLLSVVLPDEVNRTLTLAQFAALVAVPTAFFWGLVRARLDEARVSDLVRQIQYAPASGLRDAVATALDDPGMRLVLLPSDGMLPGDPASRTVVGDPDEPLAVIVHDPALSNEPALMAAVSAAVGLALENARLQEALRAQLEQVRASRARLVTAGDDARRRLERDLHDGAQQRLLSVGLILTMLRRSLPDAGEEAVELLDEMETELRAATSELRELARGIHPAVLTMQGLRAAVEQVLVRVPLRVHANIGELPRLPQAVEATVYFVVSEAVTNTMRHAEATEIRVDLDVSCGQLLVRVADDGTGGAAPGSGISGLVDRVAAVGGKLTMDSPEGAGTTLTAELPCD</sequence>
<keyword evidence="3" id="KW-0597">Phosphoprotein</keyword>
<protein>
    <recommendedName>
        <fullName evidence="2">histidine kinase</fullName>
        <ecNumber evidence="2">2.7.13.3</ecNumber>
    </recommendedName>
</protein>
<dbReference type="Gene3D" id="1.20.5.1930">
    <property type="match status" value="1"/>
</dbReference>
<dbReference type="GO" id="GO:0000155">
    <property type="term" value="F:phosphorelay sensor kinase activity"/>
    <property type="evidence" value="ECO:0007669"/>
    <property type="project" value="InterPro"/>
</dbReference>
<organism evidence="13 14">
    <name type="scientific">Actinophytocola oryzae</name>
    <dbReference type="NCBI Taxonomy" id="502181"/>
    <lineage>
        <taxon>Bacteria</taxon>
        <taxon>Bacillati</taxon>
        <taxon>Actinomycetota</taxon>
        <taxon>Actinomycetes</taxon>
        <taxon>Pseudonocardiales</taxon>
        <taxon>Pseudonocardiaceae</taxon>
    </lineage>
</organism>
<keyword evidence="14" id="KW-1185">Reference proteome</keyword>
<dbReference type="PANTHER" id="PTHR24421:SF10">
    <property type="entry name" value="NITRATE_NITRITE SENSOR PROTEIN NARQ"/>
    <property type="match status" value="1"/>
</dbReference>
<dbReference type="InterPro" id="IPR050482">
    <property type="entry name" value="Sensor_HK_TwoCompSys"/>
</dbReference>
<evidence type="ECO:0000313" key="14">
    <source>
        <dbReference type="Proteomes" id="UP000294927"/>
    </source>
</evidence>
<feature type="transmembrane region" description="Helical" evidence="10">
    <location>
        <begin position="123"/>
        <end position="142"/>
    </location>
</feature>
<dbReference type="GO" id="GO:0046983">
    <property type="term" value="F:protein dimerization activity"/>
    <property type="evidence" value="ECO:0007669"/>
    <property type="project" value="InterPro"/>
</dbReference>